<keyword evidence="1" id="KW-0732">Signal</keyword>
<dbReference type="InterPro" id="IPR011042">
    <property type="entry name" value="6-blade_b-propeller_TolB-like"/>
</dbReference>
<evidence type="ECO:0000313" key="3">
    <source>
        <dbReference type="EMBL" id="GHA68421.1"/>
    </source>
</evidence>
<dbReference type="AlphaFoldDB" id="A0A8J3FZH1"/>
<dbReference type="Pfam" id="PF08450">
    <property type="entry name" value="SGL"/>
    <property type="match status" value="1"/>
</dbReference>
<gene>
    <name evidence="3" type="ORF">GCM10009007_06430</name>
</gene>
<sequence>MKKNFTFKLLNATLATSLLFGFSNSYAKNPAPHTGAPILQNTISNVAGIESVVFDAKRNRYFASLQAGDKVGDGSIVVISADGTTVEKTIATGLDDPKGITIVKDQLYVGDLTKLVQIDLNTGAITKHSPENAQFLNDTVADSQGRVYVSDMFTSAIYRLENGKVSSWMQSPELENPNGLLFVKNDLYVAAWGAFQDGKPINAPHGRLLKVNPKTKSITQVTPETFGNLDGLQLDDKGNFLVSDWKQSAVFSVTPKGVVTKILDLPRGAGDILYQPKQKSLLIPMARDGQLHRYTW</sequence>
<feature type="domain" description="SMP-30/Gluconolactonase/LRE-like region" evidence="2">
    <location>
        <begin position="97"/>
        <end position="266"/>
    </location>
</feature>
<keyword evidence="4" id="KW-1185">Reference proteome</keyword>
<evidence type="ECO:0000313" key="4">
    <source>
        <dbReference type="Proteomes" id="UP000614287"/>
    </source>
</evidence>
<dbReference type="Gene3D" id="2.120.10.30">
    <property type="entry name" value="TolB, C-terminal domain"/>
    <property type="match status" value="1"/>
</dbReference>
<reference evidence="3" key="2">
    <citation type="submission" date="2020-09" db="EMBL/GenBank/DDBJ databases">
        <authorList>
            <person name="Sun Q."/>
            <person name="Kim S."/>
        </authorList>
    </citation>
    <scope>NUCLEOTIDE SEQUENCE</scope>
    <source>
        <strain evidence="3">KCTC 32501</strain>
    </source>
</reference>
<dbReference type="RefSeq" id="WP_189491549.1">
    <property type="nucleotide sequence ID" value="NZ_BMZG01000003.1"/>
</dbReference>
<evidence type="ECO:0000259" key="2">
    <source>
        <dbReference type="Pfam" id="PF08450"/>
    </source>
</evidence>
<dbReference type="SUPFAM" id="SSF63829">
    <property type="entry name" value="Calcium-dependent phosphotriesterase"/>
    <property type="match status" value="1"/>
</dbReference>
<feature type="chain" id="PRO_5035243305" description="SMP-30/Gluconolactonase/LRE-like region domain-containing protein" evidence="1">
    <location>
        <begin position="28"/>
        <end position="296"/>
    </location>
</feature>
<reference evidence="3" key="1">
    <citation type="journal article" date="2014" name="Int. J. Syst. Evol. Microbiol.">
        <title>Complete genome sequence of Corynebacterium casei LMG S-19264T (=DSM 44701T), isolated from a smear-ripened cheese.</title>
        <authorList>
            <consortium name="US DOE Joint Genome Institute (JGI-PGF)"/>
            <person name="Walter F."/>
            <person name="Albersmeier A."/>
            <person name="Kalinowski J."/>
            <person name="Ruckert C."/>
        </authorList>
    </citation>
    <scope>NUCLEOTIDE SEQUENCE</scope>
    <source>
        <strain evidence="3">KCTC 32501</strain>
    </source>
</reference>
<proteinExistence type="predicted"/>
<dbReference type="Proteomes" id="UP000614287">
    <property type="component" value="Unassembled WGS sequence"/>
</dbReference>
<accession>A0A8J3FZH1</accession>
<evidence type="ECO:0000256" key="1">
    <source>
        <dbReference type="SAM" id="SignalP"/>
    </source>
</evidence>
<name>A0A8J3FZH1_9BURK</name>
<protein>
    <recommendedName>
        <fullName evidence="2">SMP-30/Gluconolactonase/LRE-like region domain-containing protein</fullName>
    </recommendedName>
</protein>
<feature type="signal peptide" evidence="1">
    <location>
        <begin position="1"/>
        <end position="27"/>
    </location>
</feature>
<comment type="caution">
    <text evidence="3">The sequence shown here is derived from an EMBL/GenBank/DDBJ whole genome shotgun (WGS) entry which is preliminary data.</text>
</comment>
<organism evidence="3 4">
    <name type="scientific">Formosimonas limnophila</name>
    <dbReference type="NCBI Taxonomy" id="1384487"/>
    <lineage>
        <taxon>Bacteria</taxon>
        <taxon>Pseudomonadati</taxon>
        <taxon>Pseudomonadota</taxon>
        <taxon>Betaproteobacteria</taxon>
        <taxon>Burkholderiales</taxon>
        <taxon>Burkholderiaceae</taxon>
        <taxon>Formosimonas</taxon>
    </lineage>
</organism>
<dbReference type="InterPro" id="IPR013658">
    <property type="entry name" value="SGL"/>
</dbReference>
<dbReference type="EMBL" id="BMZG01000003">
    <property type="protein sequence ID" value="GHA68421.1"/>
    <property type="molecule type" value="Genomic_DNA"/>
</dbReference>